<keyword evidence="1" id="KW-0547">Nucleotide-binding</keyword>
<keyword evidence="2" id="KW-0067">ATP-binding</keyword>
<dbReference type="Gene3D" id="3.30.420.40">
    <property type="match status" value="2"/>
</dbReference>
<dbReference type="PANTHER" id="PTHR19375">
    <property type="entry name" value="HEAT SHOCK PROTEIN 70KDA"/>
    <property type="match status" value="1"/>
</dbReference>
<dbReference type="PRINTS" id="PR00301">
    <property type="entry name" value="HEATSHOCK70"/>
</dbReference>
<dbReference type="InterPro" id="IPR013126">
    <property type="entry name" value="Hsp_70_fam"/>
</dbReference>
<reference evidence="5" key="2">
    <citation type="submission" date="2025-08" db="UniProtKB">
        <authorList>
            <consortium name="RefSeq"/>
        </authorList>
    </citation>
    <scope>IDENTIFICATION</scope>
    <source>
        <tissue evidence="5">Leaf</tissue>
    </source>
</reference>
<evidence type="ECO:0000313" key="4">
    <source>
        <dbReference type="Proteomes" id="UP000813463"/>
    </source>
</evidence>
<organism evidence="4 5">
    <name type="scientific">Spinacia oleracea</name>
    <name type="common">Spinach</name>
    <dbReference type="NCBI Taxonomy" id="3562"/>
    <lineage>
        <taxon>Eukaryota</taxon>
        <taxon>Viridiplantae</taxon>
        <taxon>Streptophyta</taxon>
        <taxon>Embryophyta</taxon>
        <taxon>Tracheophyta</taxon>
        <taxon>Spermatophyta</taxon>
        <taxon>Magnoliopsida</taxon>
        <taxon>eudicotyledons</taxon>
        <taxon>Gunneridae</taxon>
        <taxon>Pentapetalae</taxon>
        <taxon>Caryophyllales</taxon>
        <taxon>Chenopodiaceae</taxon>
        <taxon>Chenopodioideae</taxon>
        <taxon>Anserineae</taxon>
        <taxon>Spinacia</taxon>
    </lineage>
</organism>
<protein>
    <submittedName>
        <fullName evidence="5">LOW QUALITY PROTEIN: uncharacterized protein</fullName>
    </submittedName>
</protein>
<sequence>MKLWPFKVIDGTDLGKQDQPMIKVIHNDERKVFLPEEISSMILKKMKDTAESFLSTPVKNAVVTVPAYFNNSQREATKNAATIAGLNVVRIINEPTAAAMAYGLDKRGATRFSRAINVLIFDLGGGTFDVSLVSIKKGEVKVKAVGGDTHLGGGDFDNRVVGHFVEEFKRKHKKDISGNPRAIYRAVEGGGGKSEENTVVNSGDNRRG</sequence>
<dbReference type="SUPFAM" id="SSF53067">
    <property type="entry name" value="Actin-like ATPase domain"/>
    <property type="match status" value="2"/>
</dbReference>
<proteinExistence type="predicted"/>
<gene>
    <name evidence="5" type="primary">LOC110796175</name>
</gene>
<evidence type="ECO:0000256" key="2">
    <source>
        <dbReference type="ARBA" id="ARBA00022840"/>
    </source>
</evidence>
<dbReference type="Pfam" id="PF00012">
    <property type="entry name" value="HSP70"/>
    <property type="match status" value="1"/>
</dbReference>
<dbReference type="PROSITE" id="PS00329">
    <property type="entry name" value="HSP70_2"/>
    <property type="match status" value="1"/>
</dbReference>
<evidence type="ECO:0000313" key="5">
    <source>
        <dbReference type="RefSeq" id="XP_056693814.1"/>
    </source>
</evidence>
<accession>A0ABM3RDY6</accession>
<name>A0ABM3RDY6_SPIOL</name>
<dbReference type="GeneID" id="110796175"/>
<reference evidence="4" key="1">
    <citation type="journal article" date="2021" name="Nat. Commun.">
        <title>Genomic analyses provide insights into spinach domestication and the genetic basis of agronomic traits.</title>
        <authorList>
            <person name="Cai X."/>
            <person name="Sun X."/>
            <person name="Xu C."/>
            <person name="Sun H."/>
            <person name="Wang X."/>
            <person name="Ge C."/>
            <person name="Zhang Z."/>
            <person name="Wang Q."/>
            <person name="Fei Z."/>
            <person name="Jiao C."/>
            <person name="Wang Q."/>
        </authorList>
    </citation>
    <scope>NUCLEOTIDE SEQUENCE [LARGE SCALE GENOMIC DNA]</scope>
    <source>
        <strain evidence="4">cv. Varoflay</strain>
    </source>
</reference>
<dbReference type="Proteomes" id="UP000813463">
    <property type="component" value="Chromosome 2"/>
</dbReference>
<feature type="region of interest" description="Disordered" evidence="3">
    <location>
        <begin position="186"/>
        <end position="208"/>
    </location>
</feature>
<dbReference type="InterPro" id="IPR018181">
    <property type="entry name" value="Heat_shock_70_CS"/>
</dbReference>
<dbReference type="InterPro" id="IPR043129">
    <property type="entry name" value="ATPase_NBD"/>
</dbReference>
<feature type="compositionally biased region" description="Polar residues" evidence="3">
    <location>
        <begin position="197"/>
        <end position="208"/>
    </location>
</feature>
<evidence type="ECO:0000256" key="3">
    <source>
        <dbReference type="SAM" id="MobiDB-lite"/>
    </source>
</evidence>
<keyword evidence="4" id="KW-1185">Reference proteome</keyword>
<dbReference type="RefSeq" id="XP_056693814.1">
    <property type="nucleotide sequence ID" value="XM_056837836.1"/>
</dbReference>
<evidence type="ECO:0000256" key="1">
    <source>
        <dbReference type="ARBA" id="ARBA00022741"/>
    </source>
</evidence>